<organism evidence="5 6">
    <name type="scientific">Paenibacillus silvae</name>
    <dbReference type="NCBI Taxonomy" id="1325358"/>
    <lineage>
        <taxon>Bacteria</taxon>
        <taxon>Bacillati</taxon>
        <taxon>Bacillota</taxon>
        <taxon>Bacilli</taxon>
        <taxon>Bacillales</taxon>
        <taxon>Paenibacillaceae</taxon>
        <taxon>Paenibacillus</taxon>
    </lineage>
</organism>
<dbReference type="Pfam" id="PF03323">
    <property type="entry name" value="GerA"/>
    <property type="match status" value="1"/>
</dbReference>
<dbReference type="EMBL" id="QKWW01000014">
    <property type="protein sequence ID" value="PZT56889.1"/>
    <property type="molecule type" value="Genomic_DNA"/>
</dbReference>
<comment type="similarity">
    <text evidence="1">Belongs to the GerABKA family.</text>
</comment>
<gene>
    <name evidence="5" type="ORF">DN757_04430</name>
</gene>
<evidence type="ECO:0000256" key="1">
    <source>
        <dbReference type="ARBA" id="ARBA00005278"/>
    </source>
</evidence>
<dbReference type="AlphaFoldDB" id="A0A2W6NM48"/>
<feature type="transmembrane region" description="Helical" evidence="4">
    <location>
        <begin position="391"/>
        <end position="408"/>
    </location>
</feature>
<dbReference type="PANTHER" id="PTHR22550">
    <property type="entry name" value="SPORE GERMINATION PROTEIN"/>
    <property type="match status" value="1"/>
</dbReference>
<dbReference type="GO" id="GO:0016020">
    <property type="term" value="C:membrane"/>
    <property type="evidence" value="ECO:0007669"/>
    <property type="project" value="InterPro"/>
</dbReference>
<dbReference type="PANTHER" id="PTHR22550:SF5">
    <property type="entry name" value="LEUCINE ZIPPER PROTEIN 4"/>
    <property type="match status" value="1"/>
</dbReference>
<feature type="region of interest" description="Disordered" evidence="3">
    <location>
        <begin position="498"/>
        <end position="541"/>
    </location>
</feature>
<reference evidence="5 6" key="1">
    <citation type="submission" date="2018-06" db="EMBL/GenBank/DDBJ databases">
        <title>Isolation of heavy metals resistant Paenibacillus silvae NC2 from Gold-Copper mine in ZiJin, China.</title>
        <authorList>
            <person name="Xu J."/>
            <person name="Mazhar H.S."/>
            <person name="Rensing C."/>
        </authorList>
    </citation>
    <scope>NUCLEOTIDE SEQUENCE [LARGE SCALE GENOMIC DNA]</scope>
    <source>
        <strain evidence="5 6">NC2</strain>
    </source>
</reference>
<comment type="caution">
    <text evidence="5">The sequence shown here is derived from an EMBL/GenBank/DDBJ whole genome shotgun (WGS) entry which is preliminary data.</text>
</comment>
<evidence type="ECO:0000256" key="3">
    <source>
        <dbReference type="SAM" id="MobiDB-lite"/>
    </source>
</evidence>
<feature type="transmembrane region" description="Helical" evidence="4">
    <location>
        <begin position="447"/>
        <end position="471"/>
    </location>
</feature>
<evidence type="ECO:0000313" key="5">
    <source>
        <dbReference type="EMBL" id="PZT56889.1"/>
    </source>
</evidence>
<feature type="compositionally biased region" description="Polar residues" evidence="3">
    <location>
        <begin position="498"/>
        <end position="508"/>
    </location>
</feature>
<dbReference type="RefSeq" id="WP_111269057.1">
    <property type="nucleotide sequence ID" value="NZ_QKWW01000014.1"/>
</dbReference>
<protein>
    <submittedName>
        <fullName evidence="5">Spore germination protein</fullName>
    </submittedName>
</protein>
<keyword evidence="2 4" id="KW-0472">Membrane</keyword>
<dbReference type="InterPro" id="IPR050768">
    <property type="entry name" value="UPF0353/GerABKA_families"/>
</dbReference>
<feature type="transmembrane region" description="Helical" evidence="4">
    <location>
        <begin position="320"/>
        <end position="342"/>
    </location>
</feature>
<dbReference type="GO" id="GO:0009847">
    <property type="term" value="P:spore germination"/>
    <property type="evidence" value="ECO:0007669"/>
    <property type="project" value="InterPro"/>
</dbReference>
<evidence type="ECO:0000256" key="4">
    <source>
        <dbReference type="SAM" id="Phobius"/>
    </source>
</evidence>
<accession>A0A2W6NM48</accession>
<name>A0A2W6NM48_9BACL</name>
<feature type="transmembrane region" description="Helical" evidence="4">
    <location>
        <begin position="414"/>
        <end position="435"/>
    </location>
</feature>
<dbReference type="Proteomes" id="UP000249204">
    <property type="component" value="Unassembled WGS sequence"/>
</dbReference>
<dbReference type="PIRSF" id="PIRSF005690">
    <property type="entry name" value="GerBA"/>
    <property type="match status" value="1"/>
</dbReference>
<sequence length="541" mass="60432">MSLKRYFRLIKLRKANEIDFSMDTPEENLHFEKGLQQRLVQIQNELGHSPDVIVRSFQTNFECPPVAVVYMEGLTDQEKVNHFIGNSLLVENPLSADMLNDMQPKDFFEFIKSRTLAIGEIGLSSNWNHMVSSILSGELIVLVDGFSDYIIANLQSSKERSIMPPETEINIRGPKDSFTETIGTNISLIRRRLKSPNLWLESMNIGTVSNTKVAIMYLQNVAEGRHVEEIKKRLKDIRIDAILESGYIEDLVKDDILSPFPTVFNSERPDVVAGNLLEGRIAVLVDGTPNTLILPTTFSQFFKAAEDYYQRFDFTIFMRAIRYLSFFIVILVPSIYIAVTAYHHEMIPTLLVINLLAQREGVPFPVVIEALLMEIAFEIMREAGTRMPRAVGQAVSIVGAVVLGQAAVQAGIVTAMMVIIVSLTGIASFTLPGYTLTNAARLIRFPFMLAASTLGFYGIIIAMIMLVAHLTSLKSFGVPYMSPFSPFDLKDQQDTIWRSPLQSRTTRPQAPDLEPAAHSQDAEDATSSSSAAIPTTKIRED</sequence>
<dbReference type="InterPro" id="IPR004995">
    <property type="entry name" value="Spore_Ger"/>
</dbReference>
<keyword evidence="4" id="KW-1133">Transmembrane helix</keyword>
<keyword evidence="4" id="KW-0812">Transmembrane</keyword>
<proteinExistence type="inferred from homology"/>
<evidence type="ECO:0000256" key="2">
    <source>
        <dbReference type="ARBA" id="ARBA00023136"/>
    </source>
</evidence>
<evidence type="ECO:0000313" key="6">
    <source>
        <dbReference type="Proteomes" id="UP000249204"/>
    </source>
</evidence>
<feature type="compositionally biased region" description="Low complexity" evidence="3">
    <location>
        <begin position="525"/>
        <end position="541"/>
    </location>
</feature>